<proteinExistence type="predicted"/>
<organism evidence="1 2">
    <name type="scientific">Paenibacillus algorifonticola</name>
    <dbReference type="NCBI Taxonomy" id="684063"/>
    <lineage>
        <taxon>Bacteria</taxon>
        <taxon>Bacillati</taxon>
        <taxon>Bacillota</taxon>
        <taxon>Bacilli</taxon>
        <taxon>Bacillales</taxon>
        <taxon>Paenibacillaceae</taxon>
        <taxon>Paenibacillus</taxon>
    </lineage>
</organism>
<reference evidence="2" key="1">
    <citation type="submission" date="2016-10" db="EMBL/GenBank/DDBJ databases">
        <authorList>
            <person name="Varghese N."/>
            <person name="Submissions S."/>
        </authorList>
    </citation>
    <scope>NUCLEOTIDE SEQUENCE [LARGE SCALE GENOMIC DNA]</scope>
    <source>
        <strain evidence="2">CGMCC 1.10223</strain>
    </source>
</reference>
<accession>A0A1I1XXY6</accession>
<evidence type="ECO:0000313" key="1">
    <source>
        <dbReference type="EMBL" id="SFE12141.1"/>
    </source>
</evidence>
<protein>
    <submittedName>
        <fullName evidence="1">Uncharacterized protein</fullName>
    </submittedName>
</protein>
<dbReference type="Proteomes" id="UP000183410">
    <property type="component" value="Unassembled WGS sequence"/>
</dbReference>
<gene>
    <name evidence="1" type="ORF">SAMN04487969_101167</name>
</gene>
<dbReference type="EMBL" id="FONN01000001">
    <property type="protein sequence ID" value="SFE12141.1"/>
    <property type="molecule type" value="Genomic_DNA"/>
</dbReference>
<name>A0A1I1XXY6_9BACL</name>
<evidence type="ECO:0000313" key="2">
    <source>
        <dbReference type="Proteomes" id="UP000183410"/>
    </source>
</evidence>
<keyword evidence="2" id="KW-1185">Reference proteome</keyword>
<sequence>MGMVRQAIEWANKRSMVGLEKKGLGWGDSWAGWVIPKFAGKDSLVFSIPVSSGINWRTQGEYNTRICKNGSNI</sequence>
<dbReference type="AlphaFoldDB" id="A0A1I1XXY6"/>